<feature type="chain" id="PRO_5011006389" description="Coth-domain-containing protein" evidence="2">
    <location>
        <begin position="20"/>
        <end position="661"/>
    </location>
</feature>
<keyword evidence="2" id="KW-0732">Signal</keyword>
<keyword evidence="4" id="KW-1185">Reference proteome</keyword>
<dbReference type="EMBL" id="MCOG01000194">
    <property type="protein sequence ID" value="ORY27237.1"/>
    <property type="molecule type" value="Genomic_DNA"/>
</dbReference>
<dbReference type="AlphaFoldDB" id="A0A1Y2AYC8"/>
<evidence type="ECO:0000313" key="4">
    <source>
        <dbReference type="Proteomes" id="UP000193920"/>
    </source>
</evidence>
<dbReference type="Proteomes" id="UP000193920">
    <property type="component" value="Unassembled WGS sequence"/>
</dbReference>
<dbReference type="OrthoDB" id="10267127at2759"/>
<dbReference type="Pfam" id="PF08757">
    <property type="entry name" value="CotH"/>
    <property type="match status" value="1"/>
</dbReference>
<feature type="signal peptide" evidence="2">
    <location>
        <begin position="1"/>
        <end position="19"/>
    </location>
</feature>
<evidence type="ECO:0000256" key="2">
    <source>
        <dbReference type="SAM" id="SignalP"/>
    </source>
</evidence>
<accession>A0A1Y2AYC8</accession>
<comment type="caution">
    <text evidence="3">The sequence shown here is derived from an EMBL/GenBank/DDBJ whole genome shotgun (WGS) entry which is preliminary data.</text>
</comment>
<dbReference type="InterPro" id="IPR014867">
    <property type="entry name" value="Spore_coat_CotH_CotH2/3/7"/>
</dbReference>
<gene>
    <name evidence="3" type="ORF">LY90DRAFT_513495</name>
</gene>
<dbReference type="PANTHER" id="PTHR40050">
    <property type="entry name" value="INNER SPORE COAT PROTEIN H"/>
    <property type="match status" value="1"/>
</dbReference>
<evidence type="ECO:0000256" key="1">
    <source>
        <dbReference type="SAM" id="MobiDB-lite"/>
    </source>
</evidence>
<protein>
    <recommendedName>
        <fullName evidence="5">Coth-domain-containing protein</fullName>
    </recommendedName>
</protein>
<evidence type="ECO:0000313" key="3">
    <source>
        <dbReference type="EMBL" id="ORY27237.1"/>
    </source>
</evidence>
<sequence>MKVNYLSLALSSLIAFANAASWKFNVVNIYGTDYDIGVKYNNQVTKMTSEIYPLYTTTINSGESTTYKYVLLDKNGKVVEEEEFNRTYNSNTGSINEVYDSGTESYQDFAKNEIYTIWANCDEDAYTSLKHNPFISRYHKNENFANCTINLITPRESFTRRGSLQLVGYNSRLFKKLSWKFKLDKKVLGRKTLKVRALAGDPTLMRDKLSSELYRSLGVPVYSGTYSRVMINDDIWGLYSIVDTIGGKWIAANIHGDDNARVGYNYKMYSSVPNGPFASLRYLGEDPDTYDESGSYEVDEVDKQDTEAPNQFYRLARFTKMFEDWGNKYSEDQSNAAVEALEKFFDLESLLRQMVIESLTVSYDNFWAQLGNYALYHNPESGRYQIIPYDFDGTFFGSNGSSYYASDYLTDCIGWADNTVPDKYFVNNLMNHRIIKQRFQKIMGQTVNKVFNVNAVNNFIDSVSNLIRDDVEWNFELIDDLDSEIPGYVNHFTLKNFDDNTNYKVVGYDESINYNDAHYGLKQWIQLRGGYCKTYVDSVLGSNANLEDTVVPPAPAPKKTTVAAPKPIPTTTVAANKPTTTNGKILIQTKPRIVTTRARVSKKVTIKKVVTISKYVPSGQVNQVVPPSQDVQPVQFVPPTQDVPQTQDVPPTQFVPPTQRK</sequence>
<dbReference type="PANTHER" id="PTHR40050:SF1">
    <property type="entry name" value="INNER SPORE COAT PROTEIN H"/>
    <property type="match status" value="1"/>
</dbReference>
<reference evidence="3 4" key="1">
    <citation type="submission" date="2016-08" db="EMBL/GenBank/DDBJ databases">
        <title>A Parts List for Fungal Cellulosomes Revealed by Comparative Genomics.</title>
        <authorList>
            <consortium name="DOE Joint Genome Institute"/>
            <person name="Haitjema C.H."/>
            <person name="Gilmore S.P."/>
            <person name="Henske J.K."/>
            <person name="Solomon K.V."/>
            <person name="De Groot R."/>
            <person name="Kuo A."/>
            <person name="Mondo S.J."/>
            <person name="Salamov A.A."/>
            <person name="Labutti K."/>
            <person name="Zhao Z."/>
            <person name="Chiniquy J."/>
            <person name="Barry K."/>
            <person name="Brewer H.M."/>
            <person name="Purvine S.O."/>
            <person name="Wright A.T."/>
            <person name="Boxma B."/>
            <person name="Van Alen T."/>
            <person name="Hackstein J.H."/>
            <person name="Baker S.E."/>
            <person name="Grigoriev I.V."/>
            <person name="O'Malley M.A."/>
        </authorList>
    </citation>
    <scope>NUCLEOTIDE SEQUENCE [LARGE SCALE GENOMIC DNA]</scope>
    <source>
        <strain evidence="3 4">G1</strain>
    </source>
</reference>
<proteinExistence type="predicted"/>
<dbReference type="STRING" id="1754190.A0A1Y2AYC8"/>
<evidence type="ECO:0008006" key="5">
    <source>
        <dbReference type="Google" id="ProtNLM"/>
    </source>
</evidence>
<name>A0A1Y2AYC8_9FUNG</name>
<organism evidence="3 4">
    <name type="scientific">Neocallimastix californiae</name>
    <dbReference type="NCBI Taxonomy" id="1754190"/>
    <lineage>
        <taxon>Eukaryota</taxon>
        <taxon>Fungi</taxon>
        <taxon>Fungi incertae sedis</taxon>
        <taxon>Chytridiomycota</taxon>
        <taxon>Chytridiomycota incertae sedis</taxon>
        <taxon>Neocallimastigomycetes</taxon>
        <taxon>Neocallimastigales</taxon>
        <taxon>Neocallimastigaceae</taxon>
        <taxon>Neocallimastix</taxon>
    </lineage>
</organism>
<feature type="region of interest" description="Disordered" evidence="1">
    <location>
        <begin position="621"/>
        <end position="661"/>
    </location>
</feature>